<proteinExistence type="predicted"/>
<name>A0A843YPQ7_9RHOB</name>
<feature type="domain" description="Poly-beta-hydroxybutyrate polymerase N-terminal" evidence="5">
    <location>
        <begin position="41"/>
        <end position="80"/>
    </location>
</feature>
<comment type="caution">
    <text evidence="6">The sequence shown here is derived from an EMBL/GenBank/DDBJ whole genome shotgun (WGS) entry which is preliminary data.</text>
</comment>
<keyword evidence="6" id="KW-0378">Hydrolase</keyword>
<dbReference type="GO" id="GO:0042619">
    <property type="term" value="P:poly-hydroxybutyrate biosynthetic process"/>
    <property type="evidence" value="ECO:0007669"/>
    <property type="project" value="InterPro"/>
</dbReference>
<sequence length="603" mass="68042">MPHEISAKAGSGGKILGFSDPLDSPKQEADNKPFPDTDLPEFLDRALKARMGKFTMGLSPAALAGAYLDWLAHLATSPGKQFELSEKAFRKWMRLARYAATCAVNSYETAPCIEPLPQDRRFRGDAWQKWPYNLFYQSFLLNQQWWHNATTGVRGVTRQHENVMEFATRQFLDVFSPSNYFLTNPEVQEKTLEDGGQNLVRGFQNWLDDLDRLQNDKPPAGAEAYRPGHEVAVTPGKVVYRNHLIELIQYTPTTDKVRPEPILIVPAWIMKYYILDLSPENSMVKFLVDQGYTVFMISWRNPGAEDRDLGLDDYRKMGVMDAIGAVQGVVPDQKIHGVGYCLGGTLLSIAAAAIGRDGGDPFASLSYFASQIDFTEPGELQLFINESQLTFLEDMMWDQGYLDTTQMSGAFQMINSVDLVWSRILHSYLMGDEPAMFDLLAWNADGTRMPFRMHSEYLRSLYLNNELTEGRFVVEGRPISVTDIRVPVFSVGTVKDHVAPWPSVYKMHLYLDTDLTFVLTSGGHNAGIVSEPGHKNRSYQIATTRHDDRYVDPESWAAQTPKKDGSWWLEWVSWLEERSGKPVPPPAMGNALADAPGTYVHQK</sequence>
<dbReference type="PANTHER" id="PTHR36837:SF5">
    <property type="entry name" value="POLY-3-HYDROXYBUTYRATE SYNTHASE"/>
    <property type="match status" value="1"/>
</dbReference>
<dbReference type="SUPFAM" id="SSF53474">
    <property type="entry name" value="alpha/beta-Hydrolases"/>
    <property type="match status" value="1"/>
</dbReference>
<dbReference type="InterPro" id="IPR022211">
    <property type="entry name" value="PHBC_N"/>
</dbReference>
<dbReference type="Pfam" id="PF12551">
    <property type="entry name" value="PHBC_N"/>
    <property type="match status" value="1"/>
</dbReference>
<dbReference type="InterPro" id="IPR010941">
    <property type="entry name" value="PhaC_N"/>
</dbReference>
<dbReference type="Pfam" id="PF07167">
    <property type="entry name" value="PhaC_N"/>
    <property type="match status" value="1"/>
</dbReference>
<reference evidence="6 7" key="1">
    <citation type="submission" date="2019-10" db="EMBL/GenBank/DDBJ databases">
        <title>Epibacterium sp. nov., isolated from seawater.</title>
        <authorList>
            <person name="Zhang X."/>
            <person name="Li N."/>
        </authorList>
    </citation>
    <scope>NUCLEOTIDE SEQUENCE [LARGE SCALE GENOMIC DNA]</scope>
    <source>
        <strain evidence="6 7">SM1979</strain>
    </source>
</reference>
<dbReference type="PANTHER" id="PTHR36837">
    <property type="entry name" value="POLY(3-HYDROXYALKANOATE) POLYMERASE SUBUNIT PHAC"/>
    <property type="match status" value="1"/>
</dbReference>
<evidence type="ECO:0000313" key="7">
    <source>
        <dbReference type="Proteomes" id="UP000444174"/>
    </source>
</evidence>
<keyword evidence="2" id="KW-0012">Acyltransferase</keyword>
<dbReference type="InterPro" id="IPR051321">
    <property type="entry name" value="PHA/PHB_synthase"/>
</dbReference>
<dbReference type="GO" id="GO:0016787">
    <property type="term" value="F:hydrolase activity"/>
    <property type="evidence" value="ECO:0007669"/>
    <property type="project" value="UniProtKB-KW"/>
</dbReference>
<dbReference type="GO" id="GO:0016746">
    <property type="term" value="F:acyltransferase activity"/>
    <property type="evidence" value="ECO:0007669"/>
    <property type="project" value="UniProtKB-KW"/>
</dbReference>
<dbReference type="EMBL" id="WIBF01000018">
    <property type="protein sequence ID" value="MQQ10577.1"/>
    <property type="molecule type" value="Genomic_DNA"/>
</dbReference>
<evidence type="ECO:0000259" key="5">
    <source>
        <dbReference type="Pfam" id="PF12551"/>
    </source>
</evidence>
<keyword evidence="1" id="KW-0808">Transferase</keyword>
<keyword evidence="7" id="KW-1185">Reference proteome</keyword>
<evidence type="ECO:0000313" key="6">
    <source>
        <dbReference type="EMBL" id="MQQ10577.1"/>
    </source>
</evidence>
<feature type="compositionally biased region" description="Basic and acidic residues" evidence="3">
    <location>
        <begin position="23"/>
        <end position="35"/>
    </location>
</feature>
<dbReference type="Gene3D" id="3.40.50.1820">
    <property type="entry name" value="alpha/beta hydrolase"/>
    <property type="match status" value="1"/>
</dbReference>
<dbReference type="Proteomes" id="UP000444174">
    <property type="component" value="Unassembled WGS sequence"/>
</dbReference>
<evidence type="ECO:0000256" key="2">
    <source>
        <dbReference type="ARBA" id="ARBA00023315"/>
    </source>
</evidence>
<evidence type="ECO:0000256" key="3">
    <source>
        <dbReference type="SAM" id="MobiDB-lite"/>
    </source>
</evidence>
<gene>
    <name evidence="6" type="ORF">GFB49_19130</name>
</gene>
<evidence type="ECO:0000259" key="4">
    <source>
        <dbReference type="Pfam" id="PF07167"/>
    </source>
</evidence>
<protein>
    <submittedName>
        <fullName evidence="6">Alpha/beta fold hydrolase</fullName>
    </submittedName>
</protein>
<accession>A0A843YPQ7</accession>
<feature type="region of interest" description="Disordered" evidence="3">
    <location>
        <begin position="580"/>
        <end position="603"/>
    </location>
</feature>
<evidence type="ECO:0000256" key="1">
    <source>
        <dbReference type="ARBA" id="ARBA00022679"/>
    </source>
</evidence>
<organism evidence="6 7">
    <name type="scientific">Tritonibacter litoralis</name>
    <dbReference type="NCBI Taxonomy" id="2662264"/>
    <lineage>
        <taxon>Bacteria</taxon>
        <taxon>Pseudomonadati</taxon>
        <taxon>Pseudomonadota</taxon>
        <taxon>Alphaproteobacteria</taxon>
        <taxon>Rhodobacterales</taxon>
        <taxon>Paracoccaceae</taxon>
        <taxon>Tritonibacter</taxon>
    </lineage>
</organism>
<feature type="domain" description="Poly-beta-hydroxybutyrate polymerase N-terminal" evidence="4">
    <location>
        <begin position="118"/>
        <end position="287"/>
    </location>
</feature>
<dbReference type="AlphaFoldDB" id="A0A843YPQ7"/>
<dbReference type="InterPro" id="IPR029058">
    <property type="entry name" value="AB_hydrolase_fold"/>
</dbReference>
<feature type="region of interest" description="Disordered" evidence="3">
    <location>
        <begin position="1"/>
        <end position="35"/>
    </location>
</feature>